<evidence type="ECO:0000256" key="6">
    <source>
        <dbReference type="ARBA" id="ARBA00022777"/>
    </source>
</evidence>
<evidence type="ECO:0000256" key="3">
    <source>
        <dbReference type="ARBA" id="ARBA00022490"/>
    </source>
</evidence>
<evidence type="ECO:0000256" key="10">
    <source>
        <dbReference type="HAMAP-Rule" id="MF_00239"/>
    </source>
</evidence>
<keyword evidence="6 10" id="KW-0418">Kinase</keyword>
<dbReference type="EC" id="2.7.4.25" evidence="10"/>
<dbReference type="GO" id="GO:0005524">
    <property type="term" value="F:ATP binding"/>
    <property type="evidence" value="ECO:0007669"/>
    <property type="project" value="UniProtKB-UniRule"/>
</dbReference>
<evidence type="ECO:0000256" key="8">
    <source>
        <dbReference type="ARBA" id="ARBA00047615"/>
    </source>
</evidence>
<keyword evidence="5 10" id="KW-0547">Nucleotide-binding</keyword>
<dbReference type="InterPro" id="IPR027417">
    <property type="entry name" value="P-loop_NTPase"/>
</dbReference>
<dbReference type="Proteomes" id="UP000269499">
    <property type="component" value="Unassembled WGS sequence"/>
</dbReference>
<evidence type="ECO:0000256" key="7">
    <source>
        <dbReference type="ARBA" id="ARBA00022840"/>
    </source>
</evidence>
<evidence type="ECO:0000313" key="14">
    <source>
        <dbReference type="Proteomes" id="UP000269499"/>
    </source>
</evidence>
<dbReference type="HAMAP" id="MF_00239">
    <property type="entry name" value="Cytidyl_kinase_type2"/>
    <property type="match status" value="1"/>
</dbReference>
<dbReference type="Gene3D" id="3.40.50.300">
    <property type="entry name" value="P-loop containing nucleotide triphosphate hydrolases"/>
    <property type="match status" value="1"/>
</dbReference>
<name>A0A497EXA6_9CREN</name>
<sequence>MKIVITVSGPPGSGKTRHAKRLAEIFGLRYFSTGKCFRELALKHGMTLEKFHLKAEGDSKYDIEVDRKTLEEAKKGNVVLDGHLTGWIARKYADIKIYLTAPLKVRAERIAKRDGKTFEEALEEIRVREESNKKRYMKFYGIDLNDLSIYDIIINTEKWSEEVVEEVLVKLVKSYLEEKK</sequence>
<dbReference type="AlphaFoldDB" id="A0A497EXA6"/>
<comment type="subcellular location">
    <subcellularLocation>
        <location evidence="1 10">Cytoplasm</location>
    </subcellularLocation>
</comment>
<dbReference type="Pfam" id="PF13189">
    <property type="entry name" value="Cytidylate_kin2"/>
    <property type="match status" value="1"/>
</dbReference>
<dbReference type="GO" id="GO:0036431">
    <property type="term" value="F:dCMP kinase activity"/>
    <property type="evidence" value="ECO:0007669"/>
    <property type="project" value="InterPro"/>
</dbReference>
<dbReference type="GO" id="GO:0006220">
    <property type="term" value="P:pyrimidine nucleotide metabolic process"/>
    <property type="evidence" value="ECO:0007669"/>
    <property type="project" value="UniProtKB-UniRule"/>
</dbReference>
<keyword evidence="4 10" id="KW-0808">Transferase</keyword>
<evidence type="ECO:0000313" key="13">
    <source>
        <dbReference type="Proteomes" id="UP000268446"/>
    </source>
</evidence>
<dbReference type="NCBIfam" id="TIGR02173">
    <property type="entry name" value="cyt_kin_arch"/>
    <property type="match status" value="1"/>
</dbReference>
<dbReference type="EMBL" id="QMQZ01000041">
    <property type="protein sequence ID" value="RLE51631.1"/>
    <property type="molecule type" value="Genomic_DNA"/>
</dbReference>
<organism evidence="11 13">
    <name type="scientific">Thermoproteota archaeon</name>
    <dbReference type="NCBI Taxonomy" id="2056631"/>
    <lineage>
        <taxon>Archaea</taxon>
        <taxon>Thermoproteota</taxon>
    </lineage>
</organism>
<keyword evidence="3 10" id="KW-0963">Cytoplasm</keyword>
<evidence type="ECO:0000256" key="1">
    <source>
        <dbReference type="ARBA" id="ARBA00004496"/>
    </source>
</evidence>
<proteinExistence type="inferred from homology"/>
<evidence type="ECO:0000256" key="9">
    <source>
        <dbReference type="ARBA" id="ARBA00048478"/>
    </source>
</evidence>
<dbReference type="InterPro" id="IPR011892">
    <property type="entry name" value="Cyt_kin_arch"/>
</dbReference>
<evidence type="ECO:0000256" key="5">
    <source>
        <dbReference type="ARBA" id="ARBA00022741"/>
    </source>
</evidence>
<reference evidence="13 14" key="1">
    <citation type="submission" date="2018-06" db="EMBL/GenBank/DDBJ databases">
        <title>Extensive metabolic versatility and redundancy in microbially diverse, dynamic hydrothermal sediments.</title>
        <authorList>
            <person name="Dombrowski N."/>
            <person name="Teske A."/>
            <person name="Baker B.J."/>
        </authorList>
    </citation>
    <scope>NUCLEOTIDE SEQUENCE [LARGE SCALE GENOMIC DNA]</scope>
    <source>
        <strain evidence="12">B20_G2</strain>
        <strain evidence="11">B29_G17</strain>
    </source>
</reference>
<dbReference type="InterPro" id="IPR011994">
    <property type="entry name" value="Cytidylate_kinase_dom"/>
</dbReference>
<comment type="catalytic activity">
    <reaction evidence="8 10">
        <text>dCMP + ATP = dCDP + ADP</text>
        <dbReference type="Rhea" id="RHEA:25094"/>
        <dbReference type="ChEBI" id="CHEBI:30616"/>
        <dbReference type="ChEBI" id="CHEBI:57566"/>
        <dbReference type="ChEBI" id="CHEBI:58593"/>
        <dbReference type="ChEBI" id="CHEBI:456216"/>
        <dbReference type="EC" id="2.7.4.25"/>
    </reaction>
</comment>
<keyword evidence="7 10" id="KW-0067">ATP-binding</keyword>
<dbReference type="GO" id="GO:0005737">
    <property type="term" value="C:cytoplasm"/>
    <property type="evidence" value="ECO:0007669"/>
    <property type="project" value="UniProtKB-SubCell"/>
</dbReference>
<comment type="similarity">
    <text evidence="2 10">Belongs to the cytidylate kinase family. Type 2 subfamily.</text>
</comment>
<gene>
    <name evidence="10" type="primary">cmk</name>
    <name evidence="11" type="ORF">DRJ20_01765</name>
    <name evidence="12" type="ORF">DRJ26_02530</name>
</gene>
<dbReference type="EMBL" id="QMRA01000041">
    <property type="protein sequence ID" value="RLE53967.1"/>
    <property type="molecule type" value="Genomic_DNA"/>
</dbReference>
<comment type="catalytic activity">
    <reaction evidence="9 10">
        <text>CMP + ATP = CDP + ADP</text>
        <dbReference type="Rhea" id="RHEA:11600"/>
        <dbReference type="ChEBI" id="CHEBI:30616"/>
        <dbReference type="ChEBI" id="CHEBI:58069"/>
        <dbReference type="ChEBI" id="CHEBI:60377"/>
        <dbReference type="ChEBI" id="CHEBI:456216"/>
        <dbReference type="EC" id="2.7.4.25"/>
    </reaction>
</comment>
<evidence type="ECO:0000256" key="2">
    <source>
        <dbReference type="ARBA" id="ARBA00011005"/>
    </source>
</evidence>
<comment type="caution">
    <text evidence="10">Lacks conserved residue(s) required for the propagation of feature annotation.</text>
</comment>
<dbReference type="CDD" id="cd02020">
    <property type="entry name" value="CMPK"/>
    <property type="match status" value="1"/>
</dbReference>
<evidence type="ECO:0000313" key="11">
    <source>
        <dbReference type="EMBL" id="RLE51631.1"/>
    </source>
</evidence>
<dbReference type="SUPFAM" id="SSF52540">
    <property type="entry name" value="P-loop containing nucleoside triphosphate hydrolases"/>
    <property type="match status" value="1"/>
</dbReference>
<evidence type="ECO:0000256" key="4">
    <source>
        <dbReference type="ARBA" id="ARBA00022679"/>
    </source>
</evidence>
<protein>
    <recommendedName>
        <fullName evidence="10">Cytidylate kinase</fullName>
        <shortName evidence="10">CK</shortName>
        <ecNumber evidence="10">2.7.4.25</ecNumber>
    </recommendedName>
    <alternativeName>
        <fullName evidence="10">Cytidine monophosphate kinase</fullName>
        <shortName evidence="10">CMP kinase</shortName>
    </alternativeName>
</protein>
<evidence type="ECO:0000313" key="12">
    <source>
        <dbReference type="EMBL" id="RLE53967.1"/>
    </source>
</evidence>
<dbReference type="Proteomes" id="UP000268446">
    <property type="component" value="Unassembled WGS sequence"/>
</dbReference>
<accession>A0A497EXA6</accession>
<comment type="caution">
    <text evidence="11">The sequence shown here is derived from an EMBL/GenBank/DDBJ whole genome shotgun (WGS) entry which is preliminary data.</text>
</comment>